<evidence type="ECO:0000313" key="4">
    <source>
        <dbReference type="Proteomes" id="UP000664859"/>
    </source>
</evidence>
<dbReference type="Pfam" id="PF13855">
    <property type="entry name" value="LRR_8"/>
    <property type="match status" value="2"/>
</dbReference>
<dbReference type="InterPro" id="IPR032675">
    <property type="entry name" value="LRR_dom_sf"/>
</dbReference>
<organism evidence="3 4">
    <name type="scientific">Tribonema minus</name>
    <dbReference type="NCBI Taxonomy" id="303371"/>
    <lineage>
        <taxon>Eukaryota</taxon>
        <taxon>Sar</taxon>
        <taxon>Stramenopiles</taxon>
        <taxon>Ochrophyta</taxon>
        <taxon>PX clade</taxon>
        <taxon>Xanthophyceae</taxon>
        <taxon>Tribonematales</taxon>
        <taxon>Tribonemataceae</taxon>
        <taxon>Tribonema</taxon>
    </lineage>
</organism>
<dbReference type="GO" id="GO:0005737">
    <property type="term" value="C:cytoplasm"/>
    <property type="evidence" value="ECO:0007669"/>
    <property type="project" value="TreeGrafter"/>
</dbReference>
<keyword evidence="4" id="KW-1185">Reference proteome</keyword>
<name>A0A836CI12_9STRA</name>
<dbReference type="AlphaFoldDB" id="A0A836CI12"/>
<dbReference type="EMBL" id="JAFCMP010000112">
    <property type="protein sequence ID" value="KAG5186294.1"/>
    <property type="molecule type" value="Genomic_DNA"/>
</dbReference>
<keyword evidence="1" id="KW-0433">Leucine-rich repeat</keyword>
<accession>A0A836CI12</accession>
<dbReference type="Gene3D" id="3.80.10.10">
    <property type="entry name" value="Ribonuclease Inhibitor"/>
    <property type="match status" value="1"/>
</dbReference>
<dbReference type="PANTHER" id="PTHR48051">
    <property type="match status" value="1"/>
</dbReference>
<dbReference type="InterPro" id="IPR003591">
    <property type="entry name" value="Leu-rich_rpt_typical-subtyp"/>
</dbReference>
<evidence type="ECO:0000313" key="3">
    <source>
        <dbReference type="EMBL" id="KAG5186294.1"/>
    </source>
</evidence>
<protein>
    <submittedName>
        <fullName evidence="3">Uncharacterized protein</fullName>
    </submittedName>
</protein>
<dbReference type="Proteomes" id="UP000664859">
    <property type="component" value="Unassembled WGS sequence"/>
</dbReference>
<dbReference type="InterPro" id="IPR001611">
    <property type="entry name" value="Leu-rich_rpt"/>
</dbReference>
<keyword evidence="2" id="KW-0677">Repeat</keyword>
<gene>
    <name evidence="3" type="ORF">JKP88DRAFT_157061</name>
</gene>
<dbReference type="SMART" id="SM00369">
    <property type="entry name" value="LRR_TYP"/>
    <property type="match status" value="4"/>
</dbReference>
<proteinExistence type="predicted"/>
<dbReference type="OrthoDB" id="44077at2759"/>
<reference evidence="3" key="1">
    <citation type="submission" date="2021-02" db="EMBL/GenBank/DDBJ databases">
        <title>First Annotated Genome of the Yellow-green Alga Tribonema minus.</title>
        <authorList>
            <person name="Mahan K.M."/>
        </authorList>
    </citation>
    <scope>NUCLEOTIDE SEQUENCE</scope>
    <source>
        <strain evidence="3">UTEX B ZZ1240</strain>
    </source>
</reference>
<dbReference type="SUPFAM" id="SSF52058">
    <property type="entry name" value="L domain-like"/>
    <property type="match status" value="1"/>
</dbReference>
<comment type="caution">
    <text evidence="3">The sequence shown here is derived from an EMBL/GenBank/DDBJ whole genome shotgun (WGS) entry which is preliminary data.</text>
</comment>
<sequence>MEEYDELIPHPDKAGCLDLTHRSWVELDSVLWTFSKELLVLNIAFNNIERLPPELGHLTLLRDLNCSCNKLSSLPAEIGKCTRLRTLKANGNRLTEIPQTLAQCVLLDTLVLSENKLRGVPAALGSLQGLRVVRLGNNDLNYLPHQIGTMPSLEELDCQGNARLDMVPAPFRGERAGACAHRGDLAQCAARDMDAEHETLDK</sequence>
<evidence type="ECO:0000256" key="2">
    <source>
        <dbReference type="ARBA" id="ARBA00022737"/>
    </source>
</evidence>
<evidence type="ECO:0000256" key="1">
    <source>
        <dbReference type="ARBA" id="ARBA00022614"/>
    </source>
</evidence>
<dbReference type="InterPro" id="IPR050216">
    <property type="entry name" value="LRR_domain-containing"/>
</dbReference>
<dbReference type="PANTHER" id="PTHR48051:SF1">
    <property type="entry name" value="RAS SUPPRESSOR PROTEIN 1"/>
    <property type="match status" value="1"/>
</dbReference>